<feature type="region of interest" description="Disordered" evidence="5">
    <location>
        <begin position="45"/>
        <end position="96"/>
    </location>
</feature>
<feature type="active site" description="Nucleophile" evidence="4">
    <location>
        <position position="519"/>
    </location>
</feature>
<organism evidence="7">
    <name type="scientific">Selaginella moellendorffii</name>
    <name type="common">Spikemoss</name>
    <dbReference type="NCBI Taxonomy" id="88036"/>
    <lineage>
        <taxon>Eukaryota</taxon>
        <taxon>Viridiplantae</taxon>
        <taxon>Streptophyta</taxon>
        <taxon>Embryophyta</taxon>
        <taxon>Tracheophyta</taxon>
        <taxon>Lycopodiopsida</taxon>
        <taxon>Selaginellales</taxon>
        <taxon>Selaginellaceae</taxon>
        <taxon>Selaginella</taxon>
    </lineage>
</organism>
<dbReference type="OrthoDB" id="10250660at2759"/>
<dbReference type="GO" id="GO:0008173">
    <property type="term" value="F:RNA methyltransferase activity"/>
    <property type="evidence" value="ECO:0007669"/>
    <property type="project" value="InterPro"/>
</dbReference>
<dbReference type="PROSITE" id="PS51687">
    <property type="entry name" value="SAM_MT_RNA_M5U"/>
    <property type="match status" value="1"/>
</dbReference>
<evidence type="ECO:0000256" key="4">
    <source>
        <dbReference type="PROSITE-ProRule" id="PRU01024"/>
    </source>
</evidence>
<dbReference type="InterPro" id="IPR029063">
    <property type="entry name" value="SAM-dependent_MTases_sf"/>
</dbReference>
<dbReference type="FunCoup" id="D8SBT9">
    <property type="interactions" value="875"/>
</dbReference>
<feature type="binding site" evidence="4">
    <location>
        <position position="348"/>
    </location>
    <ligand>
        <name>S-adenosyl-L-methionine</name>
        <dbReference type="ChEBI" id="CHEBI:59789"/>
    </ligand>
</feature>
<dbReference type="InParanoid" id="D8SBT9"/>
<dbReference type="Gene3D" id="2.40.50.1070">
    <property type="match status" value="1"/>
</dbReference>
<feature type="compositionally biased region" description="Basic and acidic residues" evidence="5">
    <location>
        <begin position="58"/>
        <end position="76"/>
    </location>
</feature>
<sequence length="572" mass="64400">MGDCCACYGSLVSSSKWRIGFVVAASGKKSVEVSRPLTSRKAAGKLKLHRTWTPGRRVSKERYLSDRSRTTDLQDEGREEDGNQNEEGPSSDGVQLGLEFPQEEDETDIPAEEEVKTSSKLNCQHFSRCSGCAFENGLNNPPVYNEAVTFFQKRRIAKLQLIPSATHGWRCRAKLAVRGTSDDPFVGLFEEHSHSIVDIPECRAHHPSINAAVELIKAVIRDVGVQPYDDETCTGQLRYIQLVVNSYVTSVPVEQRKNTCKVQVSLVWNSRDEDSPGTELLHKMAYSLWRRGGQGSRRDLLHSIWANFQTTQTNIILGQRWRRLFGHSELWERVGGADVCYAPSSFGQANYQSFEDLLQRLQRYVRKGSAVVDMFAGVGVIGLSLAATRKCRFVKCVEVNKHCKEPFERSLSRLPASVDCQISWHCADAAEAPITWLEGADVVVVDPPRKGLQPVLIEALRTASLRAQGKTRSPSRNEIDKVEKRPWMLRAKDGGVQREGETTWRDDDVWPEQLIYVSCGWDSFKQDCEALEENGHWHLANAHAYNFFPGTDSIEILAVFRAGKRMKKKTRA</sequence>
<dbReference type="GO" id="GO:0032259">
    <property type="term" value="P:methylation"/>
    <property type="evidence" value="ECO:0007669"/>
    <property type="project" value="UniProtKB-KW"/>
</dbReference>
<evidence type="ECO:0000256" key="5">
    <source>
        <dbReference type="SAM" id="MobiDB-lite"/>
    </source>
</evidence>
<evidence type="ECO:0000313" key="7">
    <source>
        <dbReference type="Proteomes" id="UP000001514"/>
    </source>
</evidence>
<keyword evidence="2 4" id="KW-0808">Transferase</keyword>
<dbReference type="InterPro" id="IPR010280">
    <property type="entry name" value="U5_MeTrfase_fam"/>
</dbReference>
<dbReference type="PANTHER" id="PTHR47548:SF1">
    <property type="entry name" value="S-ADENOSYL-L-METHIONINE-DEPENDENT METHYLTRANSFERASES SUPERFAMILY PROTEIN"/>
    <property type="match status" value="1"/>
</dbReference>
<proteinExistence type="inferred from homology"/>
<feature type="binding site" evidence="4">
    <location>
        <position position="375"/>
    </location>
    <ligand>
        <name>S-adenosyl-L-methionine</name>
        <dbReference type="ChEBI" id="CHEBI:59789"/>
    </ligand>
</feature>
<protein>
    <submittedName>
        <fullName evidence="6">Uncharacterized protein</fullName>
    </submittedName>
</protein>
<dbReference type="OMA" id="SGCSHEW"/>
<feature type="binding site" evidence="4">
    <location>
        <position position="398"/>
    </location>
    <ligand>
        <name>S-adenosyl-L-methionine</name>
        <dbReference type="ChEBI" id="CHEBI:59789"/>
    </ligand>
</feature>
<dbReference type="CDD" id="cd02440">
    <property type="entry name" value="AdoMet_MTases"/>
    <property type="match status" value="1"/>
</dbReference>
<gene>
    <name evidence="6" type="ORF">SELMODRAFT_154083</name>
</gene>
<evidence type="ECO:0000256" key="2">
    <source>
        <dbReference type="ARBA" id="ARBA00022679"/>
    </source>
</evidence>
<dbReference type="Gramene" id="EFJ17980">
    <property type="protein sequence ID" value="EFJ17980"/>
    <property type="gene ID" value="SELMODRAFT_154083"/>
</dbReference>
<dbReference type="AlphaFoldDB" id="D8SBT9"/>
<accession>D8SBT9</accession>
<dbReference type="SUPFAM" id="SSF53335">
    <property type="entry name" value="S-adenosyl-L-methionine-dependent methyltransferases"/>
    <property type="match status" value="1"/>
</dbReference>
<dbReference type="GO" id="GO:0006396">
    <property type="term" value="P:RNA processing"/>
    <property type="evidence" value="ECO:0007669"/>
    <property type="project" value="InterPro"/>
</dbReference>
<dbReference type="Proteomes" id="UP000001514">
    <property type="component" value="Unassembled WGS sequence"/>
</dbReference>
<dbReference type="EMBL" id="GL377611">
    <property type="protein sequence ID" value="EFJ17980.1"/>
    <property type="molecule type" value="Genomic_DNA"/>
</dbReference>
<name>D8SBT9_SELML</name>
<feature type="binding site" evidence="4">
    <location>
        <position position="446"/>
    </location>
    <ligand>
        <name>S-adenosyl-L-methionine</name>
        <dbReference type="ChEBI" id="CHEBI:59789"/>
    </ligand>
</feature>
<comment type="similarity">
    <text evidence="4">Belongs to the class I-like SAM-binding methyltransferase superfamily. RNA M5U methyltransferase family.</text>
</comment>
<dbReference type="Gene3D" id="3.40.50.150">
    <property type="entry name" value="Vaccinia Virus protein VP39"/>
    <property type="match status" value="2"/>
</dbReference>
<dbReference type="PANTHER" id="PTHR47548">
    <property type="entry name" value="BNAA06G32370D PROTEIN"/>
    <property type="match status" value="1"/>
</dbReference>
<dbReference type="STRING" id="88036.D8SBT9"/>
<dbReference type="eggNOG" id="ENOG502QTKF">
    <property type="taxonomic scope" value="Eukaryota"/>
</dbReference>
<reference evidence="6 7" key="1">
    <citation type="journal article" date="2011" name="Science">
        <title>The Selaginella genome identifies genetic changes associated with the evolution of vascular plants.</title>
        <authorList>
            <person name="Banks J.A."/>
            <person name="Nishiyama T."/>
            <person name="Hasebe M."/>
            <person name="Bowman J.L."/>
            <person name="Gribskov M."/>
            <person name="dePamphilis C."/>
            <person name="Albert V.A."/>
            <person name="Aono N."/>
            <person name="Aoyama T."/>
            <person name="Ambrose B.A."/>
            <person name="Ashton N.W."/>
            <person name="Axtell M.J."/>
            <person name="Barker E."/>
            <person name="Barker M.S."/>
            <person name="Bennetzen J.L."/>
            <person name="Bonawitz N.D."/>
            <person name="Chapple C."/>
            <person name="Cheng C."/>
            <person name="Correa L.G."/>
            <person name="Dacre M."/>
            <person name="DeBarry J."/>
            <person name="Dreyer I."/>
            <person name="Elias M."/>
            <person name="Engstrom E.M."/>
            <person name="Estelle M."/>
            <person name="Feng L."/>
            <person name="Finet C."/>
            <person name="Floyd S.K."/>
            <person name="Frommer W.B."/>
            <person name="Fujita T."/>
            <person name="Gramzow L."/>
            <person name="Gutensohn M."/>
            <person name="Harholt J."/>
            <person name="Hattori M."/>
            <person name="Heyl A."/>
            <person name="Hirai T."/>
            <person name="Hiwatashi Y."/>
            <person name="Ishikawa M."/>
            <person name="Iwata M."/>
            <person name="Karol K.G."/>
            <person name="Koehler B."/>
            <person name="Kolukisaoglu U."/>
            <person name="Kubo M."/>
            <person name="Kurata T."/>
            <person name="Lalonde S."/>
            <person name="Li K."/>
            <person name="Li Y."/>
            <person name="Litt A."/>
            <person name="Lyons E."/>
            <person name="Manning G."/>
            <person name="Maruyama T."/>
            <person name="Michael T.P."/>
            <person name="Mikami K."/>
            <person name="Miyazaki S."/>
            <person name="Morinaga S."/>
            <person name="Murata T."/>
            <person name="Mueller-Roeber B."/>
            <person name="Nelson D.R."/>
            <person name="Obara M."/>
            <person name="Oguri Y."/>
            <person name="Olmstead R.G."/>
            <person name="Onodera N."/>
            <person name="Petersen B.L."/>
            <person name="Pils B."/>
            <person name="Prigge M."/>
            <person name="Rensing S.A."/>
            <person name="Riano-Pachon D.M."/>
            <person name="Roberts A.W."/>
            <person name="Sato Y."/>
            <person name="Scheller H.V."/>
            <person name="Schulz B."/>
            <person name="Schulz C."/>
            <person name="Shakirov E.V."/>
            <person name="Shibagaki N."/>
            <person name="Shinohara N."/>
            <person name="Shippen D.E."/>
            <person name="Soerensen I."/>
            <person name="Sotooka R."/>
            <person name="Sugimoto N."/>
            <person name="Sugita M."/>
            <person name="Sumikawa N."/>
            <person name="Tanurdzic M."/>
            <person name="Theissen G."/>
            <person name="Ulvskov P."/>
            <person name="Wakazuki S."/>
            <person name="Weng J.K."/>
            <person name="Willats W.W."/>
            <person name="Wipf D."/>
            <person name="Wolf P.G."/>
            <person name="Yang L."/>
            <person name="Zimmer A.D."/>
            <person name="Zhu Q."/>
            <person name="Mitros T."/>
            <person name="Hellsten U."/>
            <person name="Loque D."/>
            <person name="Otillar R."/>
            <person name="Salamov A."/>
            <person name="Schmutz J."/>
            <person name="Shapiro H."/>
            <person name="Lindquist E."/>
            <person name="Lucas S."/>
            <person name="Rokhsar D."/>
            <person name="Grigoriev I.V."/>
        </authorList>
    </citation>
    <scope>NUCLEOTIDE SEQUENCE [LARGE SCALE GENOMIC DNA]</scope>
</reference>
<keyword evidence="3 4" id="KW-0949">S-adenosyl-L-methionine</keyword>
<dbReference type="KEGG" id="smo:SELMODRAFT_154083"/>
<evidence type="ECO:0000256" key="1">
    <source>
        <dbReference type="ARBA" id="ARBA00022603"/>
    </source>
</evidence>
<evidence type="ECO:0000313" key="6">
    <source>
        <dbReference type="EMBL" id="EFJ17980.1"/>
    </source>
</evidence>
<dbReference type="InterPro" id="IPR053304">
    <property type="entry name" value="RNA_M5U_MTase"/>
</dbReference>
<evidence type="ECO:0000256" key="3">
    <source>
        <dbReference type="ARBA" id="ARBA00022691"/>
    </source>
</evidence>
<dbReference type="HOGENOM" id="CLU_014689_6_0_1"/>
<keyword evidence="1 4" id="KW-0489">Methyltransferase</keyword>
<keyword evidence="7" id="KW-1185">Reference proteome</keyword>